<keyword evidence="8" id="KW-0636">Prenylation</keyword>
<accession>A0A074ZBX2</accession>
<sequence length="262" mass="29393">MPEQPTDYRVAVFGAGGVGKTSLVLRFVRGTFRETYVPTIEDTYRQVISCNKQVCTLQITDTTGSHQFPAMQRLSMSKGHAFILVYSVTNQSSFEELPHLYNELTIIKREELARVPIMLVGNKIDEGESREVSTALGKALSQKWKCGFMETSAKTNTNVKEVFQELLRMETRQNMALVGEVKQKSGLAKLFRRRYTTTTETSPSFSSDNVLDSSDVPRQMNTQPSAGSSKERKPSKIRRFLRQHSSADLSSNKGSENSSETT</sequence>
<organism evidence="10 11">
    <name type="scientific">Opisthorchis viverrini</name>
    <name type="common">Southeast Asian liver fluke</name>
    <dbReference type="NCBI Taxonomy" id="6198"/>
    <lineage>
        <taxon>Eukaryota</taxon>
        <taxon>Metazoa</taxon>
        <taxon>Spiralia</taxon>
        <taxon>Lophotrochozoa</taxon>
        <taxon>Platyhelminthes</taxon>
        <taxon>Trematoda</taxon>
        <taxon>Digenea</taxon>
        <taxon>Opisthorchiida</taxon>
        <taxon>Opisthorchiata</taxon>
        <taxon>Opisthorchiidae</taxon>
        <taxon>Opisthorchis</taxon>
    </lineage>
</organism>
<dbReference type="InterPro" id="IPR001806">
    <property type="entry name" value="Small_GTPase"/>
</dbReference>
<evidence type="ECO:0000256" key="9">
    <source>
        <dbReference type="ARBA" id="ARBA00061515"/>
    </source>
</evidence>
<dbReference type="InterPro" id="IPR020849">
    <property type="entry name" value="Small_GTPase_Ras-type"/>
</dbReference>
<comment type="similarity">
    <text evidence="9">Belongs to the small GTPase superfamily. Di-Ras family.</text>
</comment>
<comment type="subcellular location">
    <subcellularLocation>
        <location evidence="1">Cell membrane</location>
        <topology evidence="1">Lipid-anchor</topology>
        <orientation evidence="1">Cytoplasmic side</orientation>
    </subcellularLocation>
</comment>
<keyword evidence="11" id="KW-1185">Reference proteome</keyword>
<dbReference type="Proteomes" id="UP000054324">
    <property type="component" value="Unassembled WGS sequence"/>
</dbReference>
<evidence type="ECO:0000256" key="8">
    <source>
        <dbReference type="ARBA" id="ARBA00023289"/>
    </source>
</evidence>
<dbReference type="PRINTS" id="PR00449">
    <property type="entry name" value="RASTRNSFRMNG"/>
</dbReference>
<reference evidence="10 11" key="1">
    <citation type="submission" date="2013-11" db="EMBL/GenBank/DDBJ databases">
        <title>Opisthorchis viverrini - life in the bile duct.</title>
        <authorList>
            <person name="Young N.D."/>
            <person name="Nagarajan N."/>
            <person name="Lin S.J."/>
            <person name="Korhonen P.K."/>
            <person name="Jex A.R."/>
            <person name="Hall R.S."/>
            <person name="Safavi-Hemami H."/>
            <person name="Kaewkong W."/>
            <person name="Bertrand D."/>
            <person name="Gao S."/>
            <person name="Seet Q."/>
            <person name="Wongkham S."/>
            <person name="Teh B.T."/>
            <person name="Wongkham C."/>
            <person name="Intapan P.M."/>
            <person name="Maleewong W."/>
            <person name="Yang X."/>
            <person name="Hu M."/>
            <person name="Wang Z."/>
            <person name="Hofmann A."/>
            <person name="Sternberg P.W."/>
            <person name="Tan P."/>
            <person name="Wang J."/>
            <person name="Gasser R.B."/>
        </authorList>
    </citation>
    <scope>NUCLEOTIDE SEQUENCE [LARGE SCALE GENOMIC DNA]</scope>
</reference>
<keyword evidence="6" id="KW-0472">Membrane</keyword>
<evidence type="ECO:0000256" key="1">
    <source>
        <dbReference type="ARBA" id="ARBA00004342"/>
    </source>
</evidence>
<keyword evidence="4" id="KW-0547">Nucleotide-binding</keyword>
<evidence type="ECO:0000256" key="4">
    <source>
        <dbReference type="ARBA" id="ARBA00022741"/>
    </source>
</evidence>
<dbReference type="STRING" id="6198.A0A074ZBX2"/>
<keyword evidence="7" id="KW-0449">Lipoprotein</keyword>
<dbReference type="InterPro" id="IPR027417">
    <property type="entry name" value="P-loop_NTPase"/>
</dbReference>
<dbReference type="InterPro" id="IPR005225">
    <property type="entry name" value="Small_GTP-bd"/>
</dbReference>
<name>A0A074ZBX2_OPIVI</name>
<dbReference type="NCBIfam" id="TIGR00231">
    <property type="entry name" value="small_GTP"/>
    <property type="match status" value="1"/>
</dbReference>
<gene>
    <name evidence="10" type="ORF">T265_10821</name>
</gene>
<dbReference type="GO" id="GO:0005886">
    <property type="term" value="C:plasma membrane"/>
    <property type="evidence" value="ECO:0007669"/>
    <property type="project" value="UniProtKB-SubCell"/>
</dbReference>
<evidence type="ECO:0000313" key="11">
    <source>
        <dbReference type="Proteomes" id="UP000054324"/>
    </source>
</evidence>
<evidence type="ECO:0000256" key="6">
    <source>
        <dbReference type="ARBA" id="ARBA00023136"/>
    </source>
</evidence>
<dbReference type="AlphaFoldDB" id="A0A074ZBX2"/>
<dbReference type="OrthoDB" id="265044at2759"/>
<dbReference type="GO" id="GO:0007165">
    <property type="term" value="P:signal transduction"/>
    <property type="evidence" value="ECO:0007669"/>
    <property type="project" value="InterPro"/>
</dbReference>
<dbReference type="PANTHER" id="PTHR24070">
    <property type="entry name" value="RAS, DI-RAS, AND RHEB FAMILY MEMBERS OF SMALL GTPASE SUPERFAMILY"/>
    <property type="match status" value="1"/>
</dbReference>
<dbReference type="CTD" id="20324989"/>
<evidence type="ECO:0000256" key="2">
    <source>
        <dbReference type="ARBA" id="ARBA00022475"/>
    </source>
</evidence>
<evidence type="ECO:0000256" key="5">
    <source>
        <dbReference type="ARBA" id="ARBA00023134"/>
    </source>
</evidence>
<dbReference type="PROSITE" id="PS51421">
    <property type="entry name" value="RAS"/>
    <property type="match status" value="1"/>
</dbReference>
<evidence type="ECO:0000256" key="7">
    <source>
        <dbReference type="ARBA" id="ARBA00023288"/>
    </source>
</evidence>
<dbReference type="SMART" id="SM00176">
    <property type="entry name" value="RAN"/>
    <property type="match status" value="1"/>
</dbReference>
<dbReference type="GeneID" id="20324989"/>
<dbReference type="SMART" id="SM00173">
    <property type="entry name" value="RAS"/>
    <property type="match status" value="1"/>
</dbReference>
<proteinExistence type="inferred from homology"/>
<keyword evidence="3" id="KW-0488">Methylation</keyword>
<dbReference type="SUPFAM" id="SSF52540">
    <property type="entry name" value="P-loop containing nucleoside triphosphate hydrolases"/>
    <property type="match status" value="1"/>
</dbReference>
<dbReference type="PROSITE" id="PS51419">
    <property type="entry name" value="RAB"/>
    <property type="match status" value="1"/>
</dbReference>
<dbReference type="KEGG" id="ovi:T265_10821"/>
<dbReference type="GO" id="GO:0003924">
    <property type="term" value="F:GTPase activity"/>
    <property type="evidence" value="ECO:0007669"/>
    <property type="project" value="InterPro"/>
</dbReference>
<dbReference type="PROSITE" id="PS51420">
    <property type="entry name" value="RHO"/>
    <property type="match status" value="1"/>
</dbReference>
<dbReference type="FunFam" id="3.40.50.300:FF:000303">
    <property type="entry name" value="GTP-binding protein Di-Ras2"/>
    <property type="match status" value="1"/>
</dbReference>
<evidence type="ECO:0000256" key="3">
    <source>
        <dbReference type="ARBA" id="ARBA00022481"/>
    </source>
</evidence>
<protein>
    <submittedName>
        <fullName evidence="10">Uncharacterized protein</fullName>
    </submittedName>
</protein>
<dbReference type="Pfam" id="PF00071">
    <property type="entry name" value="Ras"/>
    <property type="match status" value="1"/>
</dbReference>
<evidence type="ECO:0000313" key="10">
    <source>
        <dbReference type="EMBL" id="KER20690.1"/>
    </source>
</evidence>
<dbReference type="SMART" id="SM00175">
    <property type="entry name" value="RAB"/>
    <property type="match status" value="1"/>
</dbReference>
<dbReference type="GO" id="GO:0005525">
    <property type="term" value="F:GTP binding"/>
    <property type="evidence" value="ECO:0007669"/>
    <property type="project" value="UniProtKB-KW"/>
</dbReference>
<dbReference type="RefSeq" id="XP_009175564.1">
    <property type="nucleotide sequence ID" value="XM_009177300.1"/>
</dbReference>
<dbReference type="SMART" id="SM00174">
    <property type="entry name" value="RHO"/>
    <property type="match status" value="1"/>
</dbReference>
<keyword evidence="2" id="KW-1003">Cell membrane</keyword>
<dbReference type="Gene3D" id="3.40.50.300">
    <property type="entry name" value="P-loop containing nucleotide triphosphate hydrolases"/>
    <property type="match status" value="1"/>
</dbReference>
<dbReference type="EMBL" id="KL597030">
    <property type="protein sequence ID" value="KER20690.1"/>
    <property type="molecule type" value="Genomic_DNA"/>
</dbReference>
<keyword evidence="5" id="KW-0342">GTP-binding</keyword>